<dbReference type="InterPro" id="IPR006311">
    <property type="entry name" value="TAT_signal"/>
</dbReference>
<dbReference type="Pfam" id="PF13618">
    <property type="entry name" value="Gluconate_2-dh3"/>
    <property type="match status" value="1"/>
</dbReference>
<protein>
    <submittedName>
        <fullName evidence="1">Gluconate 2-dehydrogenase subunit 3</fullName>
    </submittedName>
</protein>
<name>A0A1U6HWI7_9SPHN</name>
<evidence type="ECO:0000313" key="2">
    <source>
        <dbReference type="Proteomes" id="UP000190989"/>
    </source>
</evidence>
<dbReference type="RefSeq" id="WP_079730544.1">
    <property type="nucleotide sequence ID" value="NZ_FVZE01000003.1"/>
</dbReference>
<sequence length="210" mass="22303">MSGTSSGWTRRDFAGGAALFALALGIPAAAVKLTDLDAADAPSDRQRKLIAEVSELVIPKTDTPGAAEVGVGDFVILALAHGLSGTRDPVATGVITPALAPFRRRDGSLSHLDWLESRLDHAAGGDFLRRGQDEQLRLLTAIDGEAMARGAEYSPWVAIKGLILTGYYTSEVGGSQELRYELVPGKWEPDIPIQPGDRAFSSDWTAVDFG</sequence>
<dbReference type="InterPro" id="IPR027056">
    <property type="entry name" value="Gluconate_2DH_su3"/>
</dbReference>
<accession>A0A1U6HWI7</accession>
<dbReference type="AlphaFoldDB" id="A0A1U6HWI7"/>
<evidence type="ECO:0000313" key="1">
    <source>
        <dbReference type="EMBL" id="SLK00117.1"/>
    </source>
</evidence>
<organism evidence="1 2">
    <name type="scientific">Novosphingobium mathurense</name>
    <dbReference type="NCBI Taxonomy" id="428990"/>
    <lineage>
        <taxon>Bacteria</taxon>
        <taxon>Pseudomonadati</taxon>
        <taxon>Pseudomonadota</taxon>
        <taxon>Alphaproteobacteria</taxon>
        <taxon>Sphingomonadales</taxon>
        <taxon>Sphingomonadaceae</taxon>
        <taxon>Novosphingobium</taxon>
    </lineage>
</organism>
<keyword evidence="2" id="KW-1185">Reference proteome</keyword>
<reference evidence="2" key="1">
    <citation type="submission" date="2017-02" db="EMBL/GenBank/DDBJ databases">
        <authorList>
            <person name="Varghese N."/>
            <person name="Submissions S."/>
        </authorList>
    </citation>
    <scope>NUCLEOTIDE SEQUENCE [LARGE SCALE GENOMIC DNA]</scope>
    <source>
        <strain evidence="2">SM117</strain>
    </source>
</reference>
<dbReference type="Proteomes" id="UP000190989">
    <property type="component" value="Unassembled WGS sequence"/>
</dbReference>
<gene>
    <name evidence="1" type="ORF">SAMN06295987_103227</name>
</gene>
<proteinExistence type="predicted"/>
<dbReference type="STRING" id="428990.SAMN06295987_103227"/>
<dbReference type="EMBL" id="FVZE01000003">
    <property type="protein sequence ID" value="SLK00117.1"/>
    <property type="molecule type" value="Genomic_DNA"/>
</dbReference>
<dbReference type="PROSITE" id="PS51318">
    <property type="entry name" value="TAT"/>
    <property type="match status" value="1"/>
</dbReference>